<dbReference type="Proteomes" id="UP001203036">
    <property type="component" value="Unassembled WGS sequence"/>
</dbReference>
<accession>A0ACC5ZZU1</accession>
<sequence>MIEEAQTTPGAPPRLGEMGLDNFAPYLMNRIMGRYNASLREEMAALGLTTPQMRSLAVLSVIDGILIRELSVYAVVEQSTMSRALDSLVRDGLIRREADSTDSRATRIYLTDAGRATYERLWPHMVKSYGQMFRGISADEQRAFVGTLQKILRNVRVHDF</sequence>
<evidence type="ECO:0000313" key="2">
    <source>
        <dbReference type="Proteomes" id="UP001203036"/>
    </source>
</evidence>
<reference evidence="1" key="1">
    <citation type="submission" date="2022-06" db="EMBL/GenBank/DDBJ databases">
        <title>Lutimaribacter sp. EGI FJ00013, a novel bacterium isolated from a salt lake sediment enrichment.</title>
        <authorList>
            <person name="Gao L."/>
            <person name="Fang B.-Z."/>
            <person name="Li W.-J."/>
        </authorList>
    </citation>
    <scope>NUCLEOTIDE SEQUENCE</scope>
    <source>
        <strain evidence="1">EGI FJ00013</strain>
    </source>
</reference>
<gene>
    <name evidence="1" type="ORF">M8744_12030</name>
</gene>
<evidence type="ECO:0000313" key="1">
    <source>
        <dbReference type="EMBL" id="MCM2562874.1"/>
    </source>
</evidence>
<comment type="caution">
    <text evidence="1">The sequence shown here is derived from an EMBL/GenBank/DDBJ whole genome shotgun (WGS) entry which is preliminary data.</text>
</comment>
<keyword evidence="2" id="KW-1185">Reference proteome</keyword>
<organism evidence="1 2">
    <name type="scientific">Lutimaribacter degradans</name>
    <dbReference type="NCBI Taxonomy" id="2945989"/>
    <lineage>
        <taxon>Bacteria</taxon>
        <taxon>Pseudomonadati</taxon>
        <taxon>Pseudomonadota</taxon>
        <taxon>Alphaproteobacteria</taxon>
        <taxon>Rhodobacterales</taxon>
        <taxon>Roseobacteraceae</taxon>
        <taxon>Lutimaribacter</taxon>
    </lineage>
</organism>
<name>A0ACC5ZZU1_9RHOB</name>
<proteinExistence type="predicted"/>
<dbReference type="EMBL" id="JAMQGO010000007">
    <property type="protein sequence ID" value="MCM2562874.1"/>
    <property type="molecule type" value="Genomic_DNA"/>
</dbReference>
<protein>
    <submittedName>
        <fullName evidence="1">MarR family transcriptional regulator</fullName>
    </submittedName>
</protein>